<dbReference type="EnsemblMetazoa" id="XM_014390347.2">
    <property type="protein sequence ID" value="XP_014245833.1"/>
    <property type="gene ID" value="LOC106664535"/>
</dbReference>
<feature type="region of interest" description="Disordered" evidence="1">
    <location>
        <begin position="1"/>
        <end position="107"/>
    </location>
</feature>
<feature type="region of interest" description="Disordered" evidence="1">
    <location>
        <begin position="386"/>
        <end position="451"/>
    </location>
</feature>
<evidence type="ECO:0000256" key="1">
    <source>
        <dbReference type="SAM" id="MobiDB-lite"/>
    </source>
</evidence>
<feature type="region of interest" description="Disordered" evidence="1">
    <location>
        <begin position="809"/>
        <end position="952"/>
    </location>
</feature>
<feature type="compositionally biased region" description="Polar residues" evidence="1">
    <location>
        <begin position="853"/>
        <end position="868"/>
    </location>
</feature>
<protein>
    <submittedName>
        <fullName evidence="2">Uncharacterized protein</fullName>
    </submittedName>
</protein>
<organism evidence="2 3">
    <name type="scientific">Cimex lectularius</name>
    <name type="common">Bed bug</name>
    <name type="synonym">Acanthia lectularia</name>
    <dbReference type="NCBI Taxonomy" id="79782"/>
    <lineage>
        <taxon>Eukaryota</taxon>
        <taxon>Metazoa</taxon>
        <taxon>Ecdysozoa</taxon>
        <taxon>Arthropoda</taxon>
        <taxon>Hexapoda</taxon>
        <taxon>Insecta</taxon>
        <taxon>Pterygota</taxon>
        <taxon>Neoptera</taxon>
        <taxon>Paraneoptera</taxon>
        <taxon>Hemiptera</taxon>
        <taxon>Heteroptera</taxon>
        <taxon>Panheteroptera</taxon>
        <taxon>Cimicomorpha</taxon>
        <taxon>Cimicidae</taxon>
        <taxon>Cimex</taxon>
    </lineage>
</organism>
<evidence type="ECO:0000313" key="2">
    <source>
        <dbReference type="EnsemblMetazoa" id="XP_014245833.1"/>
    </source>
</evidence>
<dbReference type="InterPro" id="IPR029063">
    <property type="entry name" value="SAM-dependent_MTases_sf"/>
</dbReference>
<sequence length="952" mass="107826">MPPKKRGGAAGRTATPVKGKPAPAAKAKVEESVEEEPPKVELKEEEPKVDVKDEQEVQETNKDESMEVTTGEEAKVDANGSHVAEEEDEEEETAEGDKTALDEEDAKEEEKSLIVKLKGFPKMTLYGMHLMLHDLFTNELKIALPKVKLPKGKEKWIYAECVTLEDKKKILETLNATYKYKDQHPLQATSGWVASEYKATEVLDKETALDLLFRHRKLPYREQLNIKSEETEKMMDEIFKNLKKINPKFSKIINKYPEIGKIVPLVPTYGYSLDSSFAIEIDPETKEVVVGLRACSKNAERIIPIDECPSVPKTMAEAVKDFVSHLSEYGLEPFNRETESGNILGVQCKMSTACEIILSVLVPKENTFLKEFVNIKSPEEVNKLKEEAKQREEAKKAAEEAKKAEANKAAEEVKKEPETTEKKEGEEEEEVKKEEAPKPTGEKADESVQLIELEDEDVKATDEEKAKYGRQLKEIKPGLIRYFQERGKALGIVSIFSNWILYNRRGAWANRQHFYHHICGATSVKEQTLNLHYDLWPYKQWSPRTSIFGTIINTIDSLVHLDKSTSVAVASEYRLVALYYAKRCKDVISIHFWSMKKSNMHNRGGFSWWIQKQGVRNMEFVATKASALSTLDRTNFARSQAPKVAIIWGFTKVALLRKLTSLGVKRIVTVFNINRNVQNIQADIQKYFEAIAPNIAATKIIPVDIQPHGNQYTLVCYLEEVMGMAGGQVGMKRKGPVEMLHGNAKRKRLPSLLMHEGPKKAWETARPPPMVQNTMDPINSTINQLTGFMQNQILFNEMVKAGIQEIFPQRDQSRPMSPPRFGGRGSGGGSGSGNWVGRGGRDGGDRFDDYPQRSDNFNGRDQSPNRWNNKGDDGNFSRNRNPSKPMKDNVWGNQGNSSGSYGNKQNWLNSGMEKQGFNKQQNFNRNDSRGDYNYDRRDNRRSRGPNSSGNWM</sequence>
<feature type="compositionally biased region" description="Basic and acidic residues" evidence="1">
    <location>
        <begin position="27"/>
        <end position="65"/>
    </location>
</feature>
<evidence type="ECO:0000313" key="3">
    <source>
        <dbReference type="Proteomes" id="UP000494040"/>
    </source>
</evidence>
<feature type="compositionally biased region" description="Low complexity" evidence="1">
    <location>
        <begin position="892"/>
        <end position="906"/>
    </location>
</feature>
<feature type="compositionally biased region" description="Basic and acidic residues" evidence="1">
    <location>
        <begin position="386"/>
        <end position="446"/>
    </location>
</feature>
<accession>A0A8I6TF82</accession>
<feature type="compositionally biased region" description="Gly residues" evidence="1">
    <location>
        <begin position="822"/>
        <end position="838"/>
    </location>
</feature>
<dbReference type="GeneID" id="106664535"/>
<keyword evidence="3" id="KW-1185">Reference proteome</keyword>
<dbReference type="KEGG" id="clec:106664535"/>
<dbReference type="RefSeq" id="XP_014245833.1">
    <property type="nucleotide sequence ID" value="XM_014390347.2"/>
</dbReference>
<name>A0A8I6TF82_CIMLE</name>
<feature type="compositionally biased region" description="Low complexity" evidence="1">
    <location>
        <begin position="16"/>
        <end position="26"/>
    </location>
</feature>
<feature type="compositionally biased region" description="Acidic residues" evidence="1">
    <location>
        <begin position="85"/>
        <end position="94"/>
    </location>
</feature>
<dbReference type="Gene3D" id="3.40.50.150">
    <property type="entry name" value="Vaccinia Virus protein VP39"/>
    <property type="match status" value="1"/>
</dbReference>
<reference evidence="2" key="1">
    <citation type="submission" date="2022-01" db="UniProtKB">
        <authorList>
            <consortium name="EnsemblMetazoa"/>
        </authorList>
    </citation>
    <scope>IDENTIFICATION</scope>
</reference>
<dbReference type="OrthoDB" id="6609084at2759"/>
<dbReference type="Proteomes" id="UP000494040">
    <property type="component" value="Unassembled WGS sequence"/>
</dbReference>
<dbReference type="Gene3D" id="2.40.50.1070">
    <property type="match status" value="1"/>
</dbReference>
<dbReference type="AlphaFoldDB" id="A0A8I6TF82"/>
<feature type="compositionally biased region" description="Basic and acidic residues" evidence="1">
    <location>
        <begin position="839"/>
        <end position="852"/>
    </location>
</feature>
<feature type="compositionally biased region" description="Basic and acidic residues" evidence="1">
    <location>
        <begin position="926"/>
        <end position="938"/>
    </location>
</feature>
<proteinExistence type="predicted"/>